<gene>
    <name evidence="2" type="ORF">FTUN_5251</name>
</gene>
<sequence length="81" mass="8952">MGKMSTDYADSKTWKLSGDDEPQARLVHTPNEVREFLKIIFNAPATRPTLFSRIARSNEATAAVKGDVKPLEEPTPKPVSP</sequence>
<dbReference type="KEGG" id="ftj:FTUN_5251"/>
<dbReference type="AlphaFoldDB" id="A0A6M5YW19"/>
<name>A0A6M5YW19_9BACT</name>
<evidence type="ECO:0000313" key="2">
    <source>
        <dbReference type="EMBL" id="QJW97674.1"/>
    </source>
</evidence>
<dbReference type="EMBL" id="CP053452">
    <property type="protein sequence ID" value="QJW97674.1"/>
    <property type="molecule type" value="Genomic_DNA"/>
</dbReference>
<accession>A0A6M5YW19</accession>
<dbReference type="Proteomes" id="UP000503447">
    <property type="component" value="Chromosome"/>
</dbReference>
<proteinExistence type="predicted"/>
<evidence type="ECO:0000256" key="1">
    <source>
        <dbReference type="SAM" id="MobiDB-lite"/>
    </source>
</evidence>
<protein>
    <submittedName>
        <fullName evidence="2">Uncharacterized protein</fullName>
    </submittedName>
</protein>
<feature type="compositionally biased region" description="Basic and acidic residues" evidence="1">
    <location>
        <begin position="66"/>
        <end position="75"/>
    </location>
</feature>
<feature type="region of interest" description="Disordered" evidence="1">
    <location>
        <begin position="59"/>
        <end position="81"/>
    </location>
</feature>
<organism evidence="2 3">
    <name type="scientific">Frigoriglobus tundricola</name>
    <dbReference type="NCBI Taxonomy" id="2774151"/>
    <lineage>
        <taxon>Bacteria</taxon>
        <taxon>Pseudomonadati</taxon>
        <taxon>Planctomycetota</taxon>
        <taxon>Planctomycetia</taxon>
        <taxon>Gemmatales</taxon>
        <taxon>Gemmataceae</taxon>
        <taxon>Frigoriglobus</taxon>
    </lineage>
</organism>
<reference evidence="3" key="1">
    <citation type="submission" date="2020-05" db="EMBL/GenBank/DDBJ databases">
        <title>Frigoriglobus tundricola gen. nov., sp. nov., a psychrotolerant cellulolytic planctomycete of the family Gemmataceae with two divergent copies of 16S rRNA gene.</title>
        <authorList>
            <person name="Kulichevskaya I.S."/>
            <person name="Ivanova A.A."/>
            <person name="Naumoff D.G."/>
            <person name="Beletsky A.V."/>
            <person name="Rijpstra W.I.C."/>
            <person name="Sinninghe Damste J.S."/>
            <person name="Mardanov A.V."/>
            <person name="Ravin N.V."/>
            <person name="Dedysh S.N."/>
        </authorList>
    </citation>
    <scope>NUCLEOTIDE SEQUENCE [LARGE SCALE GENOMIC DNA]</scope>
    <source>
        <strain evidence="3">PL17</strain>
    </source>
</reference>
<keyword evidence="3" id="KW-1185">Reference proteome</keyword>
<evidence type="ECO:0000313" key="3">
    <source>
        <dbReference type="Proteomes" id="UP000503447"/>
    </source>
</evidence>